<reference evidence="1 2" key="1">
    <citation type="submission" date="2022-08" db="EMBL/GenBank/DDBJ databases">
        <title>Algoriphagus sp. CAU 1643 isolated from mud.</title>
        <authorList>
            <person name="Kim W."/>
        </authorList>
    </citation>
    <scope>NUCLEOTIDE SEQUENCE [LARGE SCALE GENOMIC DNA]</scope>
    <source>
        <strain evidence="1 2">CAU 1643</strain>
    </source>
</reference>
<name>A0ABT2G958_9BACT</name>
<proteinExistence type="predicted"/>
<evidence type="ECO:0000313" key="1">
    <source>
        <dbReference type="EMBL" id="MCS5490540.1"/>
    </source>
</evidence>
<dbReference type="Proteomes" id="UP001206788">
    <property type="component" value="Unassembled WGS sequence"/>
</dbReference>
<dbReference type="NCBIfam" id="TIGR02453">
    <property type="entry name" value="TIGR02453 family protein"/>
    <property type="match status" value="1"/>
</dbReference>
<keyword evidence="2" id="KW-1185">Reference proteome</keyword>
<dbReference type="InterPro" id="IPR012808">
    <property type="entry name" value="CHP02453"/>
</dbReference>
<dbReference type="RefSeq" id="WP_259414244.1">
    <property type="nucleotide sequence ID" value="NZ_JANWGH010000002.1"/>
</dbReference>
<protein>
    <submittedName>
        <fullName evidence="1">DUF2461 domain-containing protein</fullName>
    </submittedName>
</protein>
<comment type="caution">
    <text evidence="1">The sequence shown here is derived from an EMBL/GenBank/DDBJ whole genome shotgun (WGS) entry which is preliminary data.</text>
</comment>
<organism evidence="1 2">
    <name type="scientific">Algoriphagus limi</name>
    <dbReference type="NCBI Taxonomy" id="2975273"/>
    <lineage>
        <taxon>Bacteria</taxon>
        <taxon>Pseudomonadati</taxon>
        <taxon>Bacteroidota</taxon>
        <taxon>Cytophagia</taxon>
        <taxon>Cytophagales</taxon>
        <taxon>Cyclobacteriaceae</taxon>
        <taxon>Algoriphagus</taxon>
    </lineage>
</organism>
<sequence>MRPYLKFLSELAQNNHKDWMDANKPWYQETRKEFLADVEVMLKNLSEINPVFSSFQAKGCVFRQNRDVRFSANKDPYKTNFAAYFSPKGKKSEGPGWYLHIQPGKSFIGGGIWMPMSDTLKKIRKEIDYSGAELEQILSQPDFKKLFPTIEGEKLKTSPREYEADHPYIEFLRMKSFVVSSPIKDRDVDSGNFINEAFQGFRTMHPFLQFLERAVEEVEDGSGIL</sequence>
<accession>A0ABT2G958</accession>
<dbReference type="PANTHER" id="PTHR36452">
    <property type="entry name" value="CHROMOSOME 12, WHOLE GENOME SHOTGUN SEQUENCE"/>
    <property type="match status" value="1"/>
</dbReference>
<dbReference type="Pfam" id="PF09365">
    <property type="entry name" value="DUF2461"/>
    <property type="match status" value="1"/>
</dbReference>
<dbReference type="EMBL" id="JANWGH010000002">
    <property type="protein sequence ID" value="MCS5490540.1"/>
    <property type="molecule type" value="Genomic_DNA"/>
</dbReference>
<dbReference type="InterPro" id="IPR015996">
    <property type="entry name" value="UCP028451"/>
</dbReference>
<evidence type="ECO:0000313" key="2">
    <source>
        <dbReference type="Proteomes" id="UP001206788"/>
    </source>
</evidence>
<dbReference type="PIRSF" id="PIRSF028451">
    <property type="entry name" value="UCP028451"/>
    <property type="match status" value="1"/>
</dbReference>
<gene>
    <name evidence="1" type="ORF">NY014_08880</name>
</gene>
<dbReference type="PANTHER" id="PTHR36452:SF1">
    <property type="entry name" value="DUF2461 DOMAIN-CONTAINING PROTEIN"/>
    <property type="match status" value="1"/>
</dbReference>